<evidence type="ECO:0000313" key="18">
    <source>
        <dbReference type="Proteomes" id="UP001487740"/>
    </source>
</evidence>
<feature type="transmembrane region" description="Helical" evidence="14">
    <location>
        <begin position="392"/>
        <end position="412"/>
    </location>
</feature>
<evidence type="ECO:0000256" key="11">
    <source>
        <dbReference type="ARBA" id="ARBA00023136"/>
    </source>
</evidence>
<feature type="transmembrane region" description="Helical" evidence="14">
    <location>
        <begin position="244"/>
        <end position="265"/>
    </location>
</feature>
<dbReference type="InterPro" id="IPR037793">
    <property type="entry name" value="OCRL1/INPP5B_INPP5c"/>
</dbReference>
<evidence type="ECO:0000256" key="13">
    <source>
        <dbReference type="SAM" id="MobiDB-lite"/>
    </source>
</evidence>
<keyword evidence="10" id="KW-0443">Lipid metabolism</keyword>
<feature type="region of interest" description="Disordered" evidence="13">
    <location>
        <begin position="603"/>
        <end position="652"/>
    </location>
</feature>
<dbReference type="GO" id="GO:0022857">
    <property type="term" value="F:transmembrane transporter activity"/>
    <property type="evidence" value="ECO:0007669"/>
    <property type="project" value="InterPro"/>
</dbReference>
<dbReference type="InterPro" id="IPR008936">
    <property type="entry name" value="Rho_GTPase_activation_prot"/>
</dbReference>
<keyword evidence="18" id="KW-1185">Reference proteome</keyword>
<organism evidence="17 18">
    <name type="scientific">Scylla paramamosain</name>
    <name type="common">Mud crab</name>
    <dbReference type="NCBI Taxonomy" id="85552"/>
    <lineage>
        <taxon>Eukaryota</taxon>
        <taxon>Metazoa</taxon>
        <taxon>Ecdysozoa</taxon>
        <taxon>Arthropoda</taxon>
        <taxon>Crustacea</taxon>
        <taxon>Multicrustacea</taxon>
        <taxon>Malacostraca</taxon>
        <taxon>Eumalacostraca</taxon>
        <taxon>Eucarida</taxon>
        <taxon>Decapoda</taxon>
        <taxon>Pleocyemata</taxon>
        <taxon>Brachyura</taxon>
        <taxon>Eubrachyura</taxon>
        <taxon>Portunoidea</taxon>
        <taxon>Portunidae</taxon>
        <taxon>Portuninae</taxon>
        <taxon>Scylla</taxon>
    </lineage>
</organism>
<dbReference type="GO" id="GO:0046856">
    <property type="term" value="P:phosphatidylinositol dephosphorylation"/>
    <property type="evidence" value="ECO:0007669"/>
    <property type="project" value="InterPro"/>
</dbReference>
<dbReference type="PROSITE" id="PS50850">
    <property type="entry name" value="MFS"/>
    <property type="match status" value="1"/>
</dbReference>
<dbReference type="Gene3D" id="1.10.555.10">
    <property type="entry name" value="Rho GTPase activation protein"/>
    <property type="match status" value="1"/>
</dbReference>
<dbReference type="PROSITE" id="PS50238">
    <property type="entry name" value="RHOGAP"/>
    <property type="match status" value="1"/>
</dbReference>
<dbReference type="InterPro" id="IPR020846">
    <property type="entry name" value="MFS_dom"/>
</dbReference>
<dbReference type="GO" id="GO:0031901">
    <property type="term" value="C:early endosome membrane"/>
    <property type="evidence" value="ECO:0007669"/>
    <property type="project" value="UniProtKB-SubCell"/>
</dbReference>
<feature type="transmembrane region" description="Helical" evidence="14">
    <location>
        <begin position="351"/>
        <end position="372"/>
    </location>
</feature>
<name>A0AAW0T3G2_SCYPA</name>
<evidence type="ECO:0000256" key="7">
    <source>
        <dbReference type="ARBA" id="ARBA00022753"/>
    </source>
</evidence>
<dbReference type="InterPro" id="IPR000198">
    <property type="entry name" value="RhoGAP_dom"/>
</dbReference>
<dbReference type="SMART" id="SM00324">
    <property type="entry name" value="RhoGAP"/>
    <property type="match status" value="1"/>
</dbReference>
<evidence type="ECO:0000256" key="14">
    <source>
        <dbReference type="SAM" id="Phobius"/>
    </source>
</evidence>
<dbReference type="PANTHER" id="PTHR11200:SF300">
    <property type="entry name" value="TYPE II INOSITOL 1,4,5-TRISPHOSPHATE 5-PHOSPHATASE"/>
    <property type="match status" value="1"/>
</dbReference>
<feature type="compositionally biased region" description="Polar residues" evidence="13">
    <location>
        <begin position="845"/>
        <end position="865"/>
    </location>
</feature>
<dbReference type="InterPro" id="IPR031896">
    <property type="entry name" value="INPP5B_PH_dom"/>
</dbReference>
<dbReference type="GO" id="GO:0030670">
    <property type="term" value="C:phagocytic vesicle membrane"/>
    <property type="evidence" value="ECO:0007669"/>
    <property type="project" value="UniProtKB-SubCell"/>
</dbReference>
<evidence type="ECO:0000256" key="4">
    <source>
        <dbReference type="ARBA" id="ARBA00005910"/>
    </source>
</evidence>
<feature type="transmembrane region" description="Helical" evidence="14">
    <location>
        <begin position="110"/>
        <end position="133"/>
    </location>
</feature>
<dbReference type="FunFam" id="1.10.555.10:FF:000012">
    <property type="entry name" value="Putative inositol polyphosphate 5-phosphatase OCRL-1"/>
    <property type="match status" value="1"/>
</dbReference>
<dbReference type="GO" id="GO:0052745">
    <property type="term" value="F:inositol phosphate phosphatase activity"/>
    <property type="evidence" value="ECO:0007669"/>
    <property type="project" value="InterPro"/>
</dbReference>
<dbReference type="Pfam" id="PF21310">
    <property type="entry name" value="OCRL-like_ASH"/>
    <property type="match status" value="1"/>
</dbReference>
<evidence type="ECO:0000256" key="8">
    <source>
        <dbReference type="ARBA" id="ARBA00022801"/>
    </source>
</evidence>
<feature type="domain" description="Rho-GAP" evidence="15">
    <location>
        <begin position="1424"/>
        <end position="1611"/>
    </location>
</feature>
<evidence type="ECO:0000256" key="12">
    <source>
        <dbReference type="ARBA" id="ARBA00023329"/>
    </source>
</evidence>
<dbReference type="PANTHER" id="PTHR11200">
    <property type="entry name" value="INOSITOL 5-PHOSPHATASE"/>
    <property type="match status" value="1"/>
</dbReference>
<keyword evidence="7" id="KW-0967">Endosome</keyword>
<evidence type="ECO:0000256" key="5">
    <source>
        <dbReference type="ARBA" id="ARBA00013044"/>
    </source>
</evidence>
<feature type="region of interest" description="Disordered" evidence="13">
    <location>
        <begin position="1"/>
        <end position="94"/>
    </location>
</feature>
<dbReference type="FunFam" id="3.60.10.10:FF:000004">
    <property type="entry name" value="Type II inositol 1,4,5-trisphosphate 5-phosphatase"/>
    <property type="match status" value="1"/>
</dbReference>
<dbReference type="SUPFAM" id="SSF48350">
    <property type="entry name" value="GTPase activation domain, GAP"/>
    <property type="match status" value="1"/>
</dbReference>
<dbReference type="InterPro" id="IPR036259">
    <property type="entry name" value="MFS_trans_sf"/>
</dbReference>
<dbReference type="InterPro" id="IPR048869">
    <property type="entry name" value="OCRL-1_2_ASH"/>
</dbReference>
<evidence type="ECO:0000256" key="9">
    <source>
        <dbReference type="ARBA" id="ARBA00022989"/>
    </source>
</evidence>
<feature type="region of interest" description="Disordered" evidence="13">
    <location>
        <begin position="550"/>
        <end position="582"/>
    </location>
</feature>
<accession>A0AAW0T3G2</accession>
<dbReference type="SMART" id="SM00128">
    <property type="entry name" value="IPPc"/>
    <property type="match status" value="1"/>
</dbReference>
<sequence>MKKWFLKPEWSKEDEEGQSVVFGDEEPQHDPDDFPPPPPLDDEDEDDGSYDTTTPTPPACPPEMDGAEGVESVEGGKGENTEGPHQQQVSEEARKRFSELFEQEVKPRRLFQVVAGVTVAATHLGVGCAFGVSGVMLPNRTHPEPGDDLFKDPFYATLFENMIVLGAAVGCVGTGPPQVWVGQRVTLLLSLPLALAAWVLLATSYSVWVLIAARAVQGLTLGFIVGPSSNYLVELAHTNLRGVLFAGVNVAQQLGYLFMYAAGYWGVSWRVAVLVCGCLATILPFIGLILLPDSPRWLASRDRHPEALKSMVVFRGPRYESRQELSGVMEQLDKRRVTPRDQLRALEKPEVLCFMLLFTFLLMASQFSGSFVTSLYTLQIFHYANGELSPGLSAVVVSAIRLMGAVFHLIVVEHLSRKFLLVGAFLLCAGTMALLGSSLYDQAHTSNLPLQSWLPLASLATYSFFSNSGLSILELLREEIIPTSVRSTAVSFLSCLFFVGSFLAMQTYFHVVAALGQHGVFWLYSFFNFILAVLGGLALRETRGASLEEISARTHRKEKQPDTPDDPGQPHHTDDSHYNPQNGCKVTHLGYNEMKVAPVHPETLRRSNGSNGLLKSSPSILVHESQPASLQRTYKPVHNHHSEDTNSLPIYPPSEDLPYASITDGCVRVFFLNQQIAPNTHFPHLNVKEWSVLHLSTTSMELSPYVQEKLLPGHKLTDVVEAGLVEEFIKTTRVIALIEVAASECKQGGEQALLIFQTARVPVHSSIDLSIEQIIPIDTNLKCEIDTSSTDVDTDVLVNITSGKLRILFEMPFSQRTNSFVSEILRAAEVIGKRRGPPPEFTWLQPYQQSSSNGLQQEKDTSSTASTVLAGDVDSLAPDARSLGDVSVDVAQTPPSPSLHPAVSNAETSSLHNEDDKSPELGVNRHSIATGLSPTPIAARESHIKHHMILREDSYTDINEFSVFVGTWNVNGRSPVVGLAQWLSVDDEPPDVYGIGFQELDLNTEAFLFNNTPKEQEWLNAVLNGIHPKAKYQKVRLVRLVGMMLIVLVQEKHLAYVRNVAVDTVGTGIMNKMGNKGAVSVRLDLHSTSICFVNAHLAAHQEELERRNEDHDCIFQRTCFQMNMNINSPPKAIRDHDHIYFLGDMNYRINPCDMNIREVASSADYKILLEYDQLTQQKKQKRIFHKFKEGDITFKPTFKYDVDSDEWDSSEKARQPAWCDRILWFGEGITQHIYRSHQELQISDHKPVSALFTAGVKVIDTRKYRRIYEEVMKKLDKLENEFLPQVTIDTTEIIFGSVKFLQPQTKYLTIANTGQVPVEFEFIKKLNDQSYCKPWLTVRPYMGFIVPGDKCDVSLEVLVDKQTASQLNCGADKLYDILVLHLDGGKDLFITVTGTYERSCFGSSINALVHMNKPFKEVPVARLIDLESSYPKELSEMPYAVPKELWYLVNHLHSHALEVKGIFNYRGLQKEIIEIRTSLDEGVLSDVLPGSVHSVAEALLLFLEALPEPVIPYSLYQAALDATPNFSLCKEIVSKLPDHHRTVFTYLMAFLKELLNHSPQNELDAKTLALVFGSILLRKPPNQPIDRRISNEAIDRKKQIFIHHFLVNDYE</sequence>
<dbReference type="CDD" id="cd09093">
    <property type="entry name" value="INPP5c_INPP5B"/>
    <property type="match status" value="1"/>
</dbReference>
<feature type="transmembrane region" description="Helical" evidence="14">
    <location>
        <begin position="185"/>
        <end position="205"/>
    </location>
</feature>
<dbReference type="Pfam" id="PF00620">
    <property type="entry name" value="RhoGAP"/>
    <property type="match status" value="1"/>
</dbReference>
<evidence type="ECO:0000256" key="3">
    <source>
        <dbReference type="ARBA" id="ARBA00004580"/>
    </source>
</evidence>
<dbReference type="InterPro" id="IPR013783">
    <property type="entry name" value="Ig-like_fold"/>
</dbReference>
<dbReference type="InterPro" id="IPR036691">
    <property type="entry name" value="Endo/exonu/phosph_ase_sf"/>
</dbReference>
<evidence type="ECO:0000256" key="1">
    <source>
        <dbReference type="ARBA" id="ARBA00004141"/>
    </source>
</evidence>
<dbReference type="InterPro" id="IPR000300">
    <property type="entry name" value="IPPc"/>
</dbReference>
<feature type="region of interest" description="Disordered" evidence="13">
    <location>
        <begin position="837"/>
        <end position="865"/>
    </location>
</feature>
<feature type="transmembrane region" description="Helical" evidence="14">
    <location>
        <begin position="153"/>
        <end position="173"/>
    </location>
</feature>
<dbReference type="CDD" id="cd04380">
    <property type="entry name" value="RhoGAP_OCRL1"/>
    <property type="match status" value="1"/>
</dbReference>
<feature type="domain" description="Major facilitator superfamily (MFS) profile" evidence="16">
    <location>
        <begin position="109"/>
        <end position="543"/>
    </location>
</feature>
<dbReference type="Pfam" id="PF22669">
    <property type="entry name" value="Exo_endo_phos2"/>
    <property type="match status" value="1"/>
</dbReference>
<evidence type="ECO:0000256" key="6">
    <source>
        <dbReference type="ARBA" id="ARBA00022692"/>
    </source>
</evidence>
<keyword evidence="8" id="KW-0378">Hydrolase</keyword>
<evidence type="ECO:0000259" key="15">
    <source>
        <dbReference type="PROSITE" id="PS50238"/>
    </source>
</evidence>
<dbReference type="EC" id="3.1.3.36" evidence="5"/>
<dbReference type="InterPro" id="IPR005828">
    <property type="entry name" value="MFS_sugar_transport-like"/>
</dbReference>
<dbReference type="Gene3D" id="2.60.40.10">
    <property type="entry name" value="Immunoglobulins"/>
    <property type="match status" value="1"/>
</dbReference>
<comment type="subcellular location">
    <subcellularLocation>
        <location evidence="3">Cytoplasmic vesicle</location>
        <location evidence="3">Phagosome membrane</location>
    </subcellularLocation>
    <subcellularLocation>
        <location evidence="2">Early endosome membrane</location>
    </subcellularLocation>
    <subcellularLocation>
        <location evidence="1">Membrane</location>
        <topology evidence="1">Multi-pass membrane protein</topology>
    </subcellularLocation>
</comment>
<dbReference type="Pfam" id="PF16776">
    <property type="entry name" value="INPP5B_PH"/>
    <property type="match status" value="1"/>
</dbReference>
<dbReference type="SUPFAM" id="SSF103473">
    <property type="entry name" value="MFS general substrate transporter"/>
    <property type="match status" value="1"/>
</dbReference>
<evidence type="ECO:0000259" key="16">
    <source>
        <dbReference type="PROSITE" id="PS50850"/>
    </source>
</evidence>
<evidence type="ECO:0000256" key="10">
    <source>
        <dbReference type="ARBA" id="ARBA00023098"/>
    </source>
</evidence>
<dbReference type="Gene3D" id="1.20.1250.20">
    <property type="entry name" value="MFS general substrate transporter like domains"/>
    <property type="match status" value="1"/>
</dbReference>
<dbReference type="SUPFAM" id="SSF56219">
    <property type="entry name" value="DNase I-like"/>
    <property type="match status" value="1"/>
</dbReference>
<keyword evidence="6 14" id="KW-0812">Transmembrane</keyword>
<protein>
    <recommendedName>
        <fullName evidence="5">phosphoinositide 5-phosphatase</fullName>
        <ecNumber evidence="5">3.1.3.36</ecNumber>
    </recommendedName>
</protein>
<evidence type="ECO:0000256" key="2">
    <source>
        <dbReference type="ARBA" id="ARBA00004146"/>
    </source>
</evidence>
<keyword evidence="9 14" id="KW-1133">Transmembrane helix</keyword>
<dbReference type="Proteomes" id="UP001487740">
    <property type="component" value="Unassembled WGS sequence"/>
</dbReference>
<dbReference type="GO" id="GO:0007165">
    <property type="term" value="P:signal transduction"/>
    <property type="evidence" value="ECO:0007669"/>
    <property type="project" value="InterPro"/>
</dbReference>
<dbReference type="Gene3D" id="2.30.29.110">
    <property type="match status" value="1"/>
</dbReference>
<dbReference type="Pfam" id="PF00083">
    <property type="entry name" value="Sugar_tr"/>
    <property type="match status" value="1"/>
</dbReference>
<keyword evidence="12" id="KW-0968">Cytoplasmic vesicle</keyword>
<feature type="transmembrane region" description="Helical" evidence="14">
    <location>
        <begin position="211"/>
        <end position="232"/>
    </location>
</feature>
<feature type="compositionally biased region" description="Polar residues" evidence="13">
    <location>
        <begin position="606"/>
        <end position="619"/>
    </location>
</feature>
<dbReference type="InterPro" id="IPR046985">
    <property type="entry name" value="IP5"/>
</dbReference>
<dbReference type="InterPro" id="IPR047078">
    <property type="entry name" value="RhoGAP_OCRL1"/>
</dbReference>
<dbReference type="PROSITE" id="PS00217">
    <property type="entry name" value="SUGAR_TRANSPORT_2"/>
    <property type="match status" value="1"/>
</dbReference>
<feature type="compositionally biased region" description="Acidic residues" evidence="13">
    <location>
        <begin position="12"/>
        <end position="25"/>
    </location>
</feature>
<feature type="region of interest" description="Disordered" evidence="13">
    <location>
        <begin position="888"/>
        <end position="933"/>
    </location>
</feature>
<feature type="transmembrane region" description="Helical" evidence="14">
    <location>
        <begin position="419"/>
        <end position="440"/>
    </location>
</feature>
<dbReference type="InterPro" id="IPR005829">
    <property type="entry name" value="Sugar_transporter_CS"/>
</dbReference>
<keyword evidence="11 14" id="KW-0472">Membrane</keyword>
<dbReference type="GO" id="GO:0004439">
    <property type="term" value="F:phosphatidylinositol-4,5-bisphosphate 5-phosphatase activity"/>
    <property type="evidence" value="ECO:0007669"/>
    <property type="project" value="UniProtKB-EC"/>
</dbReference>
<comment type="similarity">
    <text evidence="4">Belongs to the inositol 1,4,5-trisphosphate 5-phosphatase type II family.</text>
</comment>
<evidence type="ECO:0000313" key="17">
    <source>
        <dbReference type="EMBL" id="KAK8381392.1"/>
    </source>
</evidence>
<dbReference type="Gene3D" id="3.60.10.10">
    <property type="entry name" value="Endonuclease/exonuclease/phosphatase"/>
    <property type="match status" value="1"/>
</dbReference>
<feature type="compositionally biased region" description="Acidic residues" evidence="13">
    <location>
        <begin position="40"/>
        <end position="49"/>
    </location>
</feature>
<dbReference type="FunFam" id="2.60.40.10:FF:000132">
    <property type="entry name" value="Inositol polyphosphate 5-phosphatase OCRL-1 isoform b"/>
    <property type="match status" value="1"/>
</dbReference>
<dbReference type="EMBL" id="JARAKH010000040">
    <property type="protein sequence ID" value="KAK8381392.1"/>
    <property type="molecule type" value="Genomic_DNA"/>
</dbReference>
<gene>
    <name evidence="17" type="ORF">O3P69_018461</name>
</gene>
<feature type="transmembrane region" description="Helical" evidence="14">
    <location>
        <begin position="488"/>
        <end position="509"/>
    </location>
</feature>
<proteinExistence type="inferred from homology"/>
<comment type="caution">
    <text evidence="17">The sequence shown here is derived from an EMBL/GenBank/DDBJ whole genome shotgun (WGS) entry which is preliminary data.</text>
</comment>
<feature type="transmembrane region" description="Helical" evidence="14">
    <location>
        <begin position="271"/>
        <end position="291"/>
    </location>
</feature>
<feature type="compositionally biased region" description="Basic and acidic residues" evidence="13">
    <location>
        <begin position="568"/>
        <end position="577"/>
    </location>
</feature>
<reference evidence="17 18" key="1">
    <citation type="submission" date="2023-03" db="EMBL/GenBank/DDBJ databases">
        <title>High-quality genome of Scylla paramamosain provides insights in environmental adaptation.</title>
        <authorList>
            <person name="Zhang L."/>
        </authorList>
    </citation>
    <scope>NUCLEOTIDE SEQUENCE [LARGE SCALE GENOMIC DNA]</scope>
    <source>
        <strain evidence="17">LZ_2023a</strain>
        <tissue evidence="17">Muscle</tissue>
    </source>
</reference>
<feature type="transmembrane region" description="Helical" evidence="14">
    <location>
        <begin position="521"/>
        <end position="539"/>
    </location>
</feature>